<comment type="caution">
    <text evidence="1">The sequence shown here is derived from an EMBL/GenBank/DDBJ whole genome shotgun (WGS) entry which is preliminary data.</text>
</comment>
<accession>X1MIX6</accession>
<proteinExistence type="predicted"/>
<organism evidence="1">
    <name type="scientific">marine sediment metagenome</name>
    <dbReference type="NCBI Taxonomy" id="412755"/>
    <lineage>
        <taxon>unclassified sequences</taxon>
        <taxon>metagenomes</taxon>
        <taxon>ecological metagenomes</taxon>
    </lineage>
</organism>
<protein>
    <recommendedName>
        <fullName evidence="2">DUF2971 domain-containing protein</fullName>
    </recommendedName>
</protein>
<name>X1MIX6_9ZZZZ</name>
<evidence type="ECO:0000313" key="1">
    <source>
        <dbReference type="EMBL" id="GAI17991.1"/>
    </source>
</evidence>
<gene>
    <name evidence="1" type="ORF">S06H3_14215</name>
</gene>
<dbReference type="AlphaFoldDB" id="X1MIX6"/>
<sequence length="258" mass="29815">MSKEAIPEIIYHYTTQKGLLGILNEEAIWATKMHYLNDASELIEPFRIGTEELDRLSLLQKESEDKEIILNMRDSIPYSETQNYCVVSFCTHGDLLSQWRAYGSFGSAYSVGFNFNKLQQHISAYRFELRRCKYYKPKDYQAKIKEFIGSVVTKALSEKSEPRDFMDSFINMAANMKLMCFKDEAEWRIISTGPLSSNDPRYNFRASNSILIPYYSLPIELSLIDEIMVGPCPHPKLSLSTIWGLSYRYNLTNIREGG</sequence>
<feature type="non-terminal residue" evidence="1">
    <location>
        <position position="258"/>
    </location>
</feature>
<evidence type="ECO:0008006" key="2">
    <source>
        <dbReference type="Google" id="ProtNLM"/>
    </source>
</evidence>
<dbReference type="EMBL" id="BARV01006949">
    <property type="protein sequence ID" value="GAI17991.1"/>
    <property type="molecule type" value="Genomic_DNA"/>
</dbReference>
<dbReference type="InterPro" id="IPR021352">
    <property type="entry name" value="DUF2971"/>
</dbReference>
<reference evidence="1" key="1">
    <citation type="journal article" date="2014" name="Front. Microbiol.">
        <title>High frequency of phylogenetically diverse reductive dehalogenase-homologous genes in deep subseafloor sedimentary metagenomes.</title>
        <authorList>
            <person name="Kawai M."/>
            <person name="Futagami T."/>
            <person name="Toyoda A."/>
            <person name="Takaki Y."/>
            <person name="Nishi S."/>
            <person name="Hori S."/>
            <person name="Arai W."/>
            <person name="Tsubouchi T."/>
            <person name="Morono Y."/>
            <person name="Uchiyama I."/>
            <person name="Ito T."/>
            <person name="Fujiyama A."/>
            <person name="Inagaki F."/>
            <person name="Takami H."/>
        </authorList>
    </citation>
    <scope>NUCLEOTIDE SEQUENCE</scope>
    <source>
        <strain evidence="1">Expedition CK06-06</strain>
    </source>
</reference>
<dbReference type="Pfam" id="PF11185">
    <property type="entry name" value="DUF2971"/>
    <property type="match status" value="1"/>
</dbReference>